<dbReference type="EMBL" id="KZ679258">
    <property type="protein sequence ID" value="PTB44684.1"/>
    <property type="molecule type" value="Genomic_DNA"/>
</dbReference>
<dbReference type="AlphaFoldDB" id="A0A2T3ZIP8"/>
<evidence type="ECO:0000313" key="2">
    <source>
        <dbReference type="Proteomes" id="UP000240493"/>
    </source>
</evidence>
<protein>
    <submittedName>
        <fullName evidence="1">Uncharacterized protein</fullName>
    </submittedName>
</protein>
<evidence type="ECO:0000313" key="1">
    <source>
        <dbReference type="EMBL" id="PTB44684.1"/>
    </source>
</evidence>
<sequence>MSYCTKISVCSPVEVHMSCGSKASIAADSPCGNTVQRRGCCTCWKYSIIARQTASNAASGQSSALQHAPISICDLQSTSTLSTALAVAAHLIYLPSSARNGAARKTVEMNC</sequence>
<organism evidence="1 2">
    <name type="scientific">Trichoderma asperellum (strain ATCC 204424 / CBS 433.97 / NBRC 101777)</name>
    <dbReference type="NCBI Taxonomy" id="1042311"/>
    <lineage>
        <taxon>Eukaryota</taxon>
        <taxon>Fungi</taxon>
        <taxon>Dikarya</taxon>
        <taxon>Ascomycota</taxon>
        <taxon>Pezizomycotina</taxon>
        <taxon>Sordariomycetes</taxon>
        <taxon>Hypocreomycetidae</taxon>
        <taxon>Hypocreales</taxon>
        <taxon>Hypocreaceae</taxon>
        <taxon>Trichoderma</taxon>
    </lineage>
</organism>
<dbReference type="Proteomes" id="UP000240493">
    <property type="component" value="Unassembled WGS sequence"/>
</dbReference>
<reference evidence="1 2" key="1">
    <citation type="submission" date="2016-07" db="EMBL/GenBank/DDBJ databases">
        <title>Multiple horizontal gene transfer events from other fungi enriched the ability of initially mycotrophic Trichoderma (Ascomycota) to feed on dead plant biomass.</title>
        <authorList>
            <consortium name="DOE Joint Genome Institute"/>
            <person name="Aerts A."/>
            <person name="Atanasova L."/>
            <person name="Chenthamara K."/>
            <person name="Zhang J."/>
            <person name="Grujic M."/>
            <person name="Henrissat B."/>
            <person name="Kuo A."/>
            <person name="Salamov A."/>
            <person name="Lipzen A."/>
            <person name="Labutti K."/>
            <person name="Barry K."/>
            <person name="Miao Y."/>
            <person name="Rahimi M.J."/>
            <person name="Shen Q."/>
            <person name="Grigoriev I.V."/>
            <person name="Kubicek C.P."/>
            <person name="Druzhinina I.S."/>
        </authorList>
    </citation>
    <scope>NUCLEOTIDE SEQUENCE [LARGE SCALE GENOMIC DNA]</scope>
    <source>
        <strain evidence="1 2">CBS 433.97</strain>
    </source>
</reference>
<gene>
    <name evidence="1" type="ORF">M441DRAFT_353818</name>
</gene>
<keyword evidence="2" id="KW-1185">Reference proteome</keyword>
<proteinExistence type="predicted"/>
<name>A0A2T3ZIP8_TRIA4</name>
<accession>A0A2T3ZIP8</accession>